<dbReference type="UniPathway" id="UPA00148"/>
<dbReference type="Pfam" id="PF03186">
    <property type="entry name" value="CobD_Cbib"/>
    <property type="match status" value="1"/>
</dbReference>
<dbReference type="KEGG" id="ave:Arcve_0173"/>
<feature type="transmembrane region" description="Helical" evidence="11">
    <location>
        <begin position="91"/>
        <end position="108"/>
    </location>
</feature>
<evidence type="ECO:0000256" key="4">
    <source>
        <dbReference type="ARBA" id="ARBA00006263"/>
    </source>
</evidence>
<feature type="transmembrane region" description="Helical" evidence="11">
    <location>
        <begin position="156"/>
        <end position="177"/>
    </location>
</feature>
<dbReference type="InterPro" id="IPR004485">
    <property type="entry name" value="Cobalamin_biosynth_CobD/CbiB"/>
</dbReference>
<dbReference type="STRING" id="693661.Arcve_0173"/>
<sequence>MKSHYILQPLMLSDQMAVLLLAVILDFAFGEPPSFAHPVVWFGKLIGFFDSKWNRRGLPDVIAGAFFTFIVIAFALLLSQSPSLLPQPFDFLVSTYLLFSCISIRSMVDHAKATISNGVDAKKVQMIVSRDTSKLSRHQLCSAVIESVAENFVDGVLAPLLYFAIFGLPGAVVYRAINVCDAMVGYRTPEYEKFGKFAARIDDAANFIPARLSVLLFALLNPRALKAYRHSVKLNGHAMVAMAYTLRVTLEKPGSYIIKAGRLPSERDVERSISVFWMVSCLAVLFSAVLIVLKSF</sequence>
<dbReference type="Proteomes" id="UP000008136">
    <property type="component" value="Chromosome"/>
</dbReference>
<evidence type="ECO:0000256" key="6">
    <source>
        <dbReference type="ARBA" id="ARBA00022475"/>
    </source>
</evidence>
<dbReference type="GO" id="GO:0048472">
    <property type="term" value="F:threonine-phosphate decarboxylase activity"/>
    <property type="evidence" value="ECO:0007669"/>
    <property type="project" value="InterPro"/>
</dbReference>
<evidence type="ECO:0000256" key="3">
    <source>
        <dbReference type="ARBA" id="ARBA00004953"/>
    </source>
</evidence>
<proteinExistence type="inferred from homology"/>
<dbReference type="EMBL" id="CP002588">
    <property type="protein sequence ID" value="AEA46212.1"/>
    <property type="molecule type" value="Genomic_DNA"/>
</dbReference>
<feature type="transmembrane region" description="Helical" evidence="11">
    <location>
        <begin position="275"/>
        <end position="293"/>
    </location>
</feature>
<keyword evidence="8 11" id="KW-0812">Transmembrane</keyword>
<dbReference type="GO" id="GO:0005886">
    <property type="term" value="C:plasma membrane"/>
    <property type="evidence" value="ECO:0007669"/>
    <property type="project" value="UniProtKB-SubCell"/>
</dbReference>
<evidence type="ECO:0000256" key="5">
    <source>
        <dbReference type="ARBA" id="ARBA00016185"/>
    </source>
</evidence>
<comment type="pathway">
    <text evidence="3 11">Cofactor biosynthesis; adenosylcobalamin biosynthesis.</text>
</comment>
<evidence type="ECO:0000256" key="10">
    <source>
        <dbReference type="ARBA" id="ARBA00023136"/>
    </source>
</evidence>
<organism evidence="12 13">
    <name type="scientific">Archaeoglobus veneficus (strain DSM 11195 / SNP6)</name>
    <dbReference type="NCBI Taxonomy" id="693661"/>
    <lineage>
        <taxon>Archaea</taxon>
        <taxon>Methanobacteriati</taxon>
        <taxon>Methanobacteriota</taxon>
        <taxon>Archaeoglobi</taxon>
        <taxon>Archaeoglobales</taxon>
        <taxon>Archaeoglobaceae</taxon>
        <taxon>Archaeoglobus</taxon>
    </lineage>
</organism>
<evidence type="ECO:0000256" key="2">
    <source>
        <dbReference type="ARBA" id="ARBA00004651"/>
    </source>
</evidence>
<keyword evidence="10 11" id="KW-0472">Membrane</keyword>
<evidence type="ECO:0000256" key="9">
    <source>
        <dbReference type="ARBA" id="ARBA00022989"/>
    </source>
</evidence>
<keyword evidence="7 11" id="KW-0169">Cobalamin biosynthesis</keyword>
<reference evidence="12 13" key="1">
    <citation type="submission" date="2011-03" db="EMBL/GenBank/DDBJ databases">
        <title>The complete genome of Archaeoglobus veneficus SNP6.</title>
        <authorList>
            <consortium name="US DOE Joint Genome Institute (JGI-PGF)"/>
            <person name="Lucas S."/>
            <person name="Copeland A."/>
            <person name="Lapidus A."/>
            <person name="Bruce D."/>
            <person name="Goodwin L."/>
            <person name="Pitluck S."/>
            <person name="Kyrpides N."/>
            <person name="Mavromatis K."/>
            <person name="Pagani I."/>
            <person name="Ivanova N."/>
            <person name="Mikhailova N."/>
            <person name="Lu M."/>
            <person name="Detter J.C."/>
            <person name="Tapia R."/>
            <person name="Han C."/>
            <person name="Land M."/>
            <person name="Hauser L."/>
            <person name="Markowitz V."/>
            <person name="Cheng J.-F."/>
            <person name="Hugenholtz P."/>
            <person name="Woyke T."/>
            <person name="Wu D."/>
            <person name="Spring S."/>
            <person name="Brambilla E."/>
            <person name="Klenk H.-P."/>
            <person name="Eisen J.A."/>
        </authorList>
    </citation>
    <scope>NUCLEOTIDE SEQUENCE [LARGE SCALE GENOMIC DNA]</scope>
    <source>
        <strain>SNP6</strain>
    </source>
</reference>
<dbReference type="HAMAP" id="MF_00024">
    <property type="entry name" value="CobD_CbiB"/>
    <property type="match status" value="1"/>
</dbReference>
<accession>F2KNB1</accession>
<dbReference type="PANTHER" id="PTHR34308">
    <property type="entry name" value="COBALAMIN BIOSYNTHESIS PROTEIN CBIB"/>
    <property type="match status" value="1"/>
</dbReference>
<keyword evidence="6 11" id="KW-1003">Cell membrane</keyword>
<comment type="function">
    <text evidence="1 11">Converts cobyric acid to cobinamide by the addition of aminopropanol on the F carboxylic group.</text>
</comment>
<comment type="caution">
    <text evidence="11">Lacks conserved residue(s) required for the propagation of feature annotation.</text>
</comment>
<dbReference type="GO" id="GO:0015420">
    <property type="term" value="F:ABC-type vitamin B12 transporter activity"/>
    <property type="evidence" value="ECO:0007669"/>
    <property type="project" value="UniProtKB-UniRule"/>
</dbReference>
<comment type="subcellular location">
    <subcellularLocation>
        <location evidence="2 11">Cell membrane</location>
        <topology evidence="2 11">Multi-pass membrane protein</topology>
    </subcellularLocation>
</comment>
<evidence type="ECO:0000256" key="1">
    <source>
        <dbReference type="ARBA" id="ARBA00003384"/>
    </source>
</evidence>
<keyword evidence="9 11" id="KW-1133">Transmembrane helix</keyword>
<evidence type="ECO:0000313" key="12">
    <source>
        <dbReference type="EMBL" id="AEA46212.1"/>
    </source>
</evidence>
<dbReference type="AlphaFoldDB" id="F2KNB1"/>
<evidence type="ECO:0000256" key="11">
    <source>
        <dbReference type="HAMAP-Rule" id="MF_00024"/>
    </source>
</evidence>
<gene>
    <name evidence="11" type="primary">cobD</name>
    <name evidence="12" type="ordered locus">Arcve_0173</name>
</gene>
<evidence type="ECO:0000256" key="7">
    <source>
        <dbReference type="ARBA" id="ARBA00022573"/>
    </source>
</evidence>
<dbReference type="PANTHER" id="PTHR34308:SF1">
    <property type="entry name" value="COBALAMIN BIOSYNTHESIS PROTEIN CBIB"/>
    <property type="match status" value="1"/>
</dbReference>
<comment type="similarity">
    <text evidence="4 11">Belongs to the CobD/CbiB family.</text>
</comment>
<dbReference type="HOGENOM" id="CLU_054212_0_2_2"/>
<feature type="transmembrane region" description="Helical" evidence="11">
    <location>
        <begin position="61"/>
        <end position="79"/>
    </location>
</feature>
<dbReference type="GO" id="GO:0009236">
    <property type="term" value="P:cobalamin biosynthetic process"/>
    <property type="evidence" value="ECO:0007669"/>
    <property type="project" value="UniProtKB-UniRule"/>
</dbReference>
<keyword evidence="13" id="KW-1185">Reference proteome</keyword>
<evidence type="ECO:0000313" key="13">
    <source>
        <dbReference type="Proteomes" id="UP000008136"/>
    </source>
</evidence>
<name>F2KNB1_ARCVS</name>
<dbReference type="eggNOG" id="arCOG04274">
    <property type="taxonomic scope" value="Archaea"/>
</dbReference>
<dbReference type="NCBIfam" id="TIGR00380">
    <property type="entry name" value="cobal_cbiB"/>
    <property type="match status" value="1"/>
</dbReference>
<protein>
    <recommendedName>
        <fullName evidence="5 11">Probable cobalamin biosynthesis protein CobD</fullName>
    </recommendedName>
</protein>
<evidence type="ECO:0000256" key="8">
    <source>
        <dbReference type="ARBA" id="ARBA00022692"/>
    </source>
</evidence>